<comment type="similarity">
    <text evidence="2">Belongs to the ABC transporter superfamily.</text>
</comment>
<proteinExistence type="inferred from homology"/>
<dbReference type="EMBL" id="AGWL01000006">
    <property type="protein sequence ID" value="EKU94990.1"/>
    <property type="molecule type" value="Genomic_DNA"/>
</dbReference>
<dbReference type="AlphaFoldDB" id="K9F0H8"/>
<dbReference type="PANTHER" id="PTHR43166:SF9">
    <property type="entry name" value="GLUTAMATE_ASPARTATE IMPORT ATP-BINDING PROTEIN GLTL"/>
    <property type="match status" value="1"/>
</dbReference>
<evidence type="ECO:0000259" key="9">
    <source>
        <dbReference type="PROSITE" id="PS50893"/>
    </source>
</evidence>
<keyword evidence="8" id="KW-0472">Membrane</keyword>
<dbReference type="PIRSF" id="PIRSF039085">
    <property type="entry name" value="ABC_ATPase_HisP"/>
    <property type="match status" value="1"/>
</dbReference>
<evidence type="ECO:0000256" key="6">
    <source>
        <dbReference type="ARBA" id="ARBA00022840"/>
    </source>
</evidence>
<keyword evidence="11" id="KW-1185">Reference proteome</keyword>
<gene>
    <name evidence="10" type="ORF">HMPREF9233_01128</name>
</gene>
<evidence type="ECO:0000256" key="3">
    <source>
        <dbReference type="ARBA" id="ARBA00022448"/>
    </source>
</evidence>
<dbReference type="InterPro" id="IPR027417">
    <property type="entry name" value="P-loop_NTPase"/>
</dbReference>
<dbReference type="SUPFAM" id="SSF52540">
    <property type="entry name" value="P-loop containing nucleoside triphosphate hydrolases"/>
    <property type="match status" value="1"/>
</dbReference>
<dbReference type="HOGENOM" id="CLU_000604_1_22_11"/>
<name>K9F0H8_9ACTO</name>
<accession>K9F0H8</accession>
<reference evidence="10 11" key="1">
    <citation type="submission" date="2012-09" db="EMBL/GenBank/DDBJ databases">
        <title>The Genome Sequence of Actinobaculum massiliae ACS-171-V-COL2.</title>
        <authorList>
            <consortium name="The Broad Institute Genome Sequencing Platform"/>
            <person name="Earl A."/>
            <person name="Ward D."/>
            <person name="Feldgarden M."/>
            <person name="Gevers D."/>
            <person name="Saerens B."/>
            <person name="Vaneechoutte M."/>
            <person name="Walker B."/>
            <person name="Young S.K."/>
            <person name="Zeng Q."/>
            <person name="Gargeya S."/>
            <person name="Fitzgerald M."/>
            <person name="Haas B."/>
            <person name="Abouelleil A."/>
            <person name="Alvarado L."/>
            <person name="Arachchi H.M."/>
            <person name="Berlin A."/>
            <person name="Chapman S.B."/>
            <person name="Goldberg J."/>
            <person name="Griggs A."/>
            <person name="Gujja S."/>
            <person name="Hansen M."/>
            <person name="Howarth C."/>
            <person name="Imamovic A."/>
            <person name="Larimer J."/>
            <person name="McCowen C."/>
            <person name="Montmayeur A."/>
            <person name="Murphy C."/>
            <person name="Neiman D."/>
            <person name="Pearson M."/>
            <person name="Priest M."/>
            <person name="Roberts A."/>
            <person name="Saif S."/>
            <person name="Shea T."/>
            <person name="Sisk P."/>
            <person name="Sykes S."/>
            <person name="Wortman J."/>
            <person name="Nusbaum C."/>
            <person name="Birren B."/>
        </authorList>
    </citation>
    <scope>NUCLEOTIDE SEQUENCE [LARGE SCALE GENOMIC DNA]</scope>
    <source>
        <strain evidence="11">ACS-171-V-Col2</strain>
    </source>
</reference>
<dbReference type="RefSeq" id="WP_007001334.1">
    <property type="nucleotide sequence ID" value="NZ_JH992955.1"/>
</dbReference>
<dbReference type="STRING" id="202789.GCA_001457435_00987"/>
<dbReference type="PANTHER" id="PTHR43166">
    <property type="entry name" value="AMINO ACID IMPORT ATP-BINDING PROTEIN"/>
    <property type="match status" value="1"/>
</dbReference>
<dbReference type="GO" id="GO:0005524">
    <property type="term" value="F:ATP binding"/>
    <property type="evidence" value="ECO:0007669"/>
    <property type="project" value="UniProtKB-KW"/>
</dbReference>
<keyword evidence="4" id="KW-1003">Cell membrane</keyword>
<dbReference type="GO" id="GO:0015424">
    <property type="term" value="F:ABC-type amino acid transporter activity"/>
    <property type="evidence" value="ECO:0007669"/>
    <property type="project" value="InterPro"/>
</dbReference>
<dbReference type="Gene3D" id="3.40.50.300">
    <property type="entry name" value="P-loop containing nucleotide triphosphate hydrolases"/>
    <property type="match status" value="1"/>
</dbReference>
<dbReference type="InterPro" id="IPR050086">
    <property type="entry name" value="MetN_ABC_transporter-like"/>
</dbReference>
<evidence type="ECO:0000256" key="4">
    <source>
        <dbReference type="ARBA" id="ARBA00022475"/>
    </source>
</evidence>
<dbReference type="SMART" id="SM00382">
    <property type="entry name" value="AAA"/>
    <property type="match status" value="1"/>
</dbReference>
<sequence>MISLHNITKTFGNVTALDGIDLAIDSGRTTVIMGPSGSGKSTLLRCLNLLEWPDAGKLVIDDAELTFPTNATRAQISAIRAKSAMVFQQFNLFPHLTVLKNVTLSPALHGESSASAERRARELLARVGVEEMADRYPMQLSGGQQQRVAIARSLAITPDYLLCDEPTSALDPELAAEVSKVLRELAAQNQSMVVVTHDMNFARRVADHAVFLLDGHIYYDGDPKGFFESPDPRIQQFLAVYGG</sequence>
<evidence type="ECO:0000256" key="7">
    <source>
        <dbReference type="ARBA" id="ARBA00022970"/>
    </source>
</evidence>
<dbReference type="PROSITE" id="PS50893">
    <property type="entry name" value="ABC_TRANSPORTER_2"/>
    <property type="match status" value="1"/>
</dbReference>
<evidence type="ECO:0000256" key="1">
    <source>
        <dbReference type="ARBA" id="ARBA00004202"/>
    </source>
</evidence>
<evidence type="ECO:0000313" key="11">
    <source>
        <dbReference type="Proteomes" id="UP000009888"/>
    </source>
</evidence>
<dbReference type="InterPro" id="IPR017871">
    <property type="entry name" value="ABC_transporter-like_CS"/>
</dbReference>
<dbReference type="Proteomes" id="UP000009888">
    <property type="component" value="Unassembled WGS sequence"/>
</dbReference>
<dbReference type="GO" id="GO:0016887">
    <property type="term" value="F:ATP hydrolysis activity"/>
    <property type="evidence" value="ECO:0007669"/>
    <property type="project" value="InterPro"/>
</dbReference>
<evidence type="ECO:0000313" key="10">
    <source>
        <dbReference type="EMBL" id="EKU94990.1"/>
    </source>
</evidence>
<dbReference type="PATRIC" id="fig|883066.3.peg.1186"/>
<evidence type="ECO:0000256" key="2">
    <source>
        <dbReference type="ARBA" id="ARBA00005417"/>
    </source>
</evidence>
<keyword evidence="5" id="KW-0547">Nucleotide-binding</keyword>
<dbReference type="GO" id="GO:0005886">
    <property type="term" value="C:plasma membrane"/>
    <property type="evidence" value="ECO:0007669"/>
    <property type="project" value="UniProtKB-SubCell"/>
</dbReference>
<comment type="subcellular location">
    <subcellularLocation>
        <location evidence="1">Cell membrane</location>
        <topology evidence="1">Peripheral membrane protein</topology>
    </subcellularLocation>
</comment>
<keyword evidence="6" id="KW-0067">ATP-binding</keyword>
<keyword evidence="3" id="KW-0813">Transport</keyword>
<dbReference type="InterPro" id="IPR003439">
    <property type="entry name" value="ABC_transporter-like_ATP-bd"/>
</dbReference>
<dbReference type="InterPro" id="IPR003593">
    <property type="entry name" value="AAA+_ATPase"/>
</dbReference>
<evidence type="ECO:0000256" key="8">
    <source>
        <dbReference type="ARBA" id="ARBA00023136"/>
    </source>
</evidence>
<organism evidence="10 11">
    <name type="scientific">Actinobaculum massiliense ACS-171-V-Col2</name>
    <dbReference type="NCBI Taxonomy" id="883066"/>
    <lineage>
        <taxon>Bacteria</taxon>
        <taxon>Bacillati</taxon>
        <taxon>Actinomycetota</taxon>
        <taxon>Actinomycetes</taxon>
        <taxon>Actinomycetales</taxon>
        <taxon>Actinomycetaceae</taxon>
        <taxon>Actinobaculum</taxon>
    </lineage>
</organism>
<dbReference type="eggNOG" id="COG1126">
    <property type="taxonomic scope" value="Bacteria"/>
</dbReference>
<dbReference type="PROSITE" id="PS00211">
    <property type="entry name" value="ABC_TRANSPORTER_1"/>
    <property type="match status" value="1"/>
</dbReference>
<comment type="caution">
    <text evidence="10">The sequence shown here is derived from an EMBL/GenBank/DDBJ whole genome shotgun (WGS) entry which is preliminary data.</text>
</comment>
<feature type="domain" description="ABC transporter" evidence="9">
    <location>
        <begin position="2"/>
        <end position="239"/>
    </location>
</feature>
<dbReference type="Pfam" id="PF00005">
    <property type="entry name" value="ABC_tran"/>
    <property type="match status" value="1"/>
</dbReference>
<evidence type="ECO:0000256" key="5">
    <source>
        <dbReference type="ARBA" id="ARBA00022741"/>
    </source>
</evidence>
<protein>
    <recommendedName>
        <fullName evidence="9">ABC transporter domain-containing protein</fullName>
    </recommendedName>
</protein>
<dbReference type="InterPro" id="IPR030679">
    <property type="entry name" value="ABC_ATPase_HisP-typ"/>
</dbReference>
<keyword evidence="7" id="KW-0029">Amino-acid transport</keyword>